<dbReference type="InterPro" id="IPR036514">
    <property type="entry name" value="SGNH_hydro_sf"/>
</dbReference>
<dbReference type="Proteomes" id="UP000739538">
    <property type="component" value="Unassembled WGS sequence"/>
</dbReference>
<dbReference type="SUPFAM" id="SSF52266">
    <property type="entry name" value="SGNH hydrolase"/>
    <property type="match status" value="1"/>
</dbReference>
<comment type="caution">
    <text evidence="2">The sequence shown here is derived from an EMBL/GenBank/DDBJ whole genome shotgun (WGS) entry which is preliminary data.</text>
</comment>
<proteinExistence type="predicted"/>
<dbReference type="GO" id="GO:0004622">
    <property type="term" value="F:phosphatidylcholine lysophospholipase activity"/>
    <property type="evidence" value="ECO:0007669"/>
    <property type="project" value="TreeGrafter"/>
</dbReference>
<evidence type="ECO:0000313" key="3">
    <source>
        <dbReference type="Proteomes" id="UP000739538"/>
    </source>
</evidence>
<reference evidence="2" key="1">
    <citation type="submission" date="2020-04" db="EMBL/GenBank/DDBJ databases">
        <authorList>
            <person name="Zhang T."/>
        </authorList>
    </citation>
    <scope>NUCLEOTIDE SEQUENCE</scope>
    <source>
        <strain evidence="2">HKST-UBA02</strain>
    </source>
</reference>
<dbReference type="CDD" id="cd04502">
    <property type="entry name" value="SGNH_hydrolase_like_7"/>
    <property type="match status" value="1"/>
</dbReference>
<name>A0A956SCJ3_UNCEI</name>
<gene>
    <name evidence="2" type="ORF">KDA27_06975</name>
</gene>
<evidence type="ECO:0000259" key="1">
    <source>
        <dbReference type="Pfam" id="PF13472"/>
    </source>
</evidence>
<dbReference type="PANTHER" id="PTHR30383:SF5">
    <property type="entry name" value="SGNH HYDROLASE-TYPE ESTERASE DOMAIN-CONTAINING PROTEIN"/>
    <property type="match status" value="1"/>
</dbReference>
<protein>
    <recommendedName>
        <fullName evidence="1">SGNH hydrolase-type esterase domain-containing protein</fullName>
    </recommendedName>
</protein>
<evidence type="ECO:0000313" key="2">
    <source>
        <dbReference type="EMBL" id="MCA9755527.1"/>
    </source>
</evidence>
<dbReference type="InterPro" id="IPR013830">
    <property type="entry name" value="SGNH_hydro"/>
</dbReference>
<accession>A0A956SCJ3</accession>
<dbReference type="AlphaFoldDB" id="A0A956SCJ3"/>
<dbReference type="PANTHER" id="PTHR30383">
    <property type="entry name" value="THIOESTERASE 1/PROTEASE 1/LYSOPHOSPHOLIPASE L1"/>
    <property type="match status" value="1"/>
</dbReference>
<sequence>MAVAVHVAAAERLPQGKYPDPARMEAEVAALEADAYAVSPPDPAIVCVGSSSMRMWSSLTKDLAPFPVVPRGFGGSTMYDVYTYLDRLVLPLHPSAILLYEGDNDIDFGVAPEDVLEAFHAVNERIHETLPECRVFVLSVKPSGARWHEWADVQEANRLLAAACEESPLLHFLDIATPMLSEDGTLREDIFLADRLHMNGTGYEIWTGVVRPALLKHAADLQVRGSEDALDGVRDDGAVQGR</sequence>
<dbReference type="InterPro" id="IPR051532">
    <property type="entry name" value="Ester_Hydrolysis_Enzymes"/>
</dbReference>
<dbReference type="EMBL" id="JAGQHS010000025">
    <property type="protein sequence ID" value="MCA9755527.1"/>
    <property type="molecule type" value="Genomic_DNA"/>
</dbReference>
<organism evidence="2 3">
    <name type="scientific">Eiseniibacteriota bacterium</name>
    <dbReference type="NCBI Taxonomy" id="2212470"/>
    <lineage>
        <taxon>Bacteria</taxon>
        <taxon>Candidatus Eiseniibacteriota</taxon>
    </lineage>
</organism>
<dbReference type="Pfam" id="PF13472">
    <property type="entry name" value="Lipase_GDSL_2"/>
    <property type="match status" value="1"/>
</dbReference>
<reference evidence="2" key="2">
    <citation type="journal article" date="2021" name="Microbiome">
        <title>Successional dynamics and alternative stable states in a saline activated sludge microbial community over 9 years.</title>
        <authorList>
            <person name="Wang Y."/>
            <person name="Ye J."/>
            <person name="Ju F."/>
            <person name="Liu L."/>
            <person name="Boyd J.A."/>
            <person name="Deng Y."/>
            <person name="Parks D.H."/>
            <person name="Jiang X."/>
            <person name="Yin X."/>
            <person name="Woodcroft B.J."/>
            <person name="Tyson G.W."/>
            <person name="Hugenholtz P."/>
            <person name="Polz M.F."/>
            <person name="Zhang T."/>
        </authorList>
    </citation>
    <scope>NUCLEOTIDE SEQUENCE</scope>
    <source>
        <strain evidence="2">HKST-UBA02</strain>
    </source>
</reference>
<dbReference type="Gene3D" id="3.40.50.1110">
    <property type="entry name" value="SGNH hydrolase"/>
    <property type="match status" value="1"/>
</dbReference>
<feature type="domain" description="SGNH hydrolase-type esterase" evidence="1">
    <location>
        <begin position="56"/>
        <end position="205"/>
    </location>
</feature>